<accession>A0A4Z1ECJ9</accession>
<dbReference type="AlphaFoldDB" id="A0A4Z1ECJ9"/>
<organism evidence="1 2">
    <name type="scientific">Botrytis tulipae</name>
    <dbReference type="NCBI Taxonomy" id="87230"/>
    <lineage>
        <taxon>Eukaryota</taxon>
        <taxon>Fungi</taxon>
        <taxon>Dikarya</taxon>
        <taxon>Ascomycota</taxon>
        <taxon>Pezizomycotina</taxon>
        <taxon>Leotiomycetes</taxon>
        <taxon>Helotiales</taxon>
        <taxon>Sclerotiniaceae</taxon>
        <taxon>Botrytis</taxon>
    </lineage>
</organism>
<gene>
    <name evidence="1" type="ORF">BTUL_0208g00030</name>
</gene>
<evidence type="ECO:0000313" key="2">
    <source>
        <dbReference type="Proteomes" id="UP000297777"/>
    </source>
</evidence>
<sequence>MSNAHAPADQAEDTVQVLASSAWREDDLVPELPLPAPKLQRIIFGEVNETSGDGVFSENVGM</sequence>
<protein>
    <submittedName>
        <fullName evidence="1">Uncharacterized protein</fullName>
    </submittedName>
</protein>
<reference evidence="1 2" key="1">
    <citation type="submission" date="2017-12" db="EMBL/GenBank/DDBJ databases">
        <title>Comparative genomics of Botrytis spp.</title>
        <authorList>
            <person name="Valero-Jimenez C.A."/>
            <person name="Tapia P."/>
            <person name="Veloso J."/>
            <person name="Silva-Moreno E."/>
            <person name="Staats M."/>
            <person name="Valdes J.H."/>
            <person name="Van Kan J.A.L."/>
        </authorList>
    </citation>
    <scope>NUCLEOTIDE SEQUENCE [LARGE SCALE GENOMIC DNA]</scope>
    <source>
        <strain evidence="1 2">Bt9001</strain>
    </source>
</reference>
<dbReference type="Proteomes" id="UP000297777">
    <property type="component" value="Unassembled WGS sequence"/>
</dbReference>
<name>A0A4Z1ECJ9_9HELO</name>
<comment type="caution">
    <text evidence="1">The sequence shown here is derived from an EMBL/GenBank/DDBJ whole genome shotgun (WGS) entry which is preliminary data.</text>
</comment>
<proteinExistence type="predicted"/>
<evidence type="ECO:0000313" key="1">
    <source>
        <dbReference type="EMBL" id="TGO08452.1"/>
    </source>
</evidence>
<keyword evidence="2" id="KW-1185">Reference proteome</keyword>
<dbReference type="EMBL" id="PQXH01000208">
    <property type="protein sequence ID" value="TGO08452.1"/>
    <property type="molecule type" value="Genomic_DNA"/>
</dbReference>